<sequence>MMIATNSLADPLPLVAALAEELAFAVTSDLMAEQYRRPSPALDQLAAAKAFLDRHQHPIGPNAQEAIEIATAQGGLPS</sequence>
<dbReference type="AlphaFoldDB" id="A0A5C4L5Q0"/>
<reference evidence="1 2" key="1">
    <citation type="submission" date="2019-06" db="EMBL/GenBank/DDBJ databases">
        <title>Genome of Methylobacterium sp. 17Sr1-39.</title>
        <authorList>
            <person name="Seo T."/>
        </authorList>
    </citation>
    <scope>NUCLEOTIDE SEQUENCE [LARGE SCALE GENOMIC DNA]</scope>
    <source>
        <strain evidence="1 2">17Sr1-39</strain>
    </source>
</reference>
<evidence type="ECO:0000313" key="1">
    <source>
        <dbReference type="EMBL" id="TNC05297.1"/>
    </source>
</evidence>
<dbReference type="RefSeq" id="WP_139040775.1">
    <property type="nucleotide sequence ID" value="NZ_VDDA01000064.1"/>
</dbReference>
<dbReference type="EMBL" id="VDDA01000064">
    <property type="protein sequence ID" value="TNC05297.1"/>
    <property type="molecule type" value="Genomic_DNA"/>
</dbReference>
<proteinExistence type="predicted"/>
<name>A0A5C4L5Q0_9HYPH</name>
<dbReference type="Proteomes" id="UP000305267">
    <property type="component" value="Unassembled WGS sequence"/>
</dbReference>
<gene>
    <name evidence="1" type="ORF">FF100_35910</name>
</gene>
<keyword evidence="2" id="KW-1185">Reference proteome</keyword>
<protein>
    <submittedName>
        <fullName evidence="1">Uncharacterized protein</fullName>
    </submittedName>
</protein>
<accession>A0A5C4L5Q0</accession>
<evidence type="ECO:0000313" key="2">
    <source>
        <dbReference type="Proteomes" id="UP000305267"/>
    </source>
</evidence>
<dbReference type="OrthoDB" id="8004711at2"/>
<comment type="caution">
    <text evidence="1">The sequence shown here is derived from an EMBL/GenBank/DDBJ whole genome shotgun (WGS) entry which is preliminary data.</text>
</comment>
<organism evidence="1 2">
    <name type="scientific">Methylobacterium terricola</name>
    <dbReference type="NCBI Taxonomy" id="2583531"/>
    <lineage>
        <taxon>Bacteria</taxon>
        <taxon>Pseudomonadati</taxon>
        <taxon>Pseudomonadota</taxon>
        <taxon>Alphaproteobacteria</taxon>
        <taxon>Hyphomicrobiales</taxon>
        <taxon>Methylobacteriaceae</taxon>
        <taxon>Methylobacterium</taxon>
    </lineage>
</organism>